<evidence type="ECO:0000313" key="2">
    <source>
        <dbReference type="EMBL" id="SES09795.1"/>
    </source>
</evidence>
<gene>
    <name evidence="2" type="ORF">SAMN04488559_1357</name>
</gene>
<protein>
    <submittedName>
        <fullName evidence="2">Uncharacterized protein</fullName>
    </submittedName>
</protein>
<feature type="transmembrane region" description="Helical" evidence="1">
    <location>
        <begin position="93"/>
        <end position="114"/>
    </location>
</feature>
<dbReference type="EMBL" id="FOHA01000035">
    <property type="protein sequence ID" value="SES09795.1"/>
    <property type="molecule type" value="Genomic_DNA"/>
</dbReference>
<evidence type="ECO:0000256" key="1">
    <source>
        <dbReference type="SAM" id="Phobius"/>
    </source>
</evidence>
<dbReference type="RefSeq" id="WP_092654315.1">
    <property type="nucleotide sequence ID" value="NZ_FOHA01000035.1"/>
</dbReference>
<keyword evidence="1" id="KW-0472">Membrane</keyword>
<feature type="transmembrane region" description="Helical" evidence="1">
    <location>
        <begin position="7"/>
        <end position="24"/>
    </location>
</feature>
<name>A0A1H9UK25_9LACT</name>
<dbReference type="AlphaFoldDB" id="A0A1H9UK25"/>
<accession>A0A1H9UK25</accession>
<keyword evidence="3" id="KW-1185">Reference proteome</keyword>
<dbReference type="STRING" id="142588.SAMN04488559_1357"/>
<feature type="transmembrane region" description="Helical" evidence="1">
    <location>
        <begin position="30"/>
        <end position="53"/>
    </location>
</feature>
<proteinExistence type="predicted"/>
<reference evidence="2 3" key="1">
    <citation type="submission" date="2016-10" db="EMBL/GenBank/DDBJ databases">
        <authorList>
            <person name="de Groot N.N."/>
        </authorList>
    </citation>
    <scope>NUCLEOTIDE SEQUENCE [LARGE SCALE GENOMIC DNA]</scope>
    <source>
        <strain evidence="2 3">DSM 13760</strain>
    </source>
</reference>
<sequence length="140" mass="16301">MKKIGKILLGINILLALYHLYFTLFNQPKLILTIYLPVLAIALLVYFTVNLFLHKFKHLEKHPFLQTLMIYLIGITFACFATMLSSGFTLTNFLATLRTNLLALPLFIPIFIYWQSYRKSLNRQLLNTQNKLKGVFTNDK</sequence>
<feature type="transmembrane region" description="Helical" evidence="1">
    <location>
        <begin position="65"/>
        <end position="87"/>
    </location>
</feature>
<organism evidence="2 3">
    <name type="scientific">Isobaculum melis</name>
    <dbReference type="NCBI Taxonomy" id="142588"/>
    <lineage>
        <taxon>Bacteria</taxon>
        <taxon>Bacillati</taxon>
        <taxon>Bacillota</taxon>
        <taxon>Bacilli</taxon>
        <taxon>Lactobacillales</taxon>
        <taxon>Carnobacteriaceae</taxon>
        <taxon>Isobaculum</taxon>
    </lineage>
</organism>
<keyword evidence="1" id="KW-1133">Transmembrane helix</keyword>
<dbReference type="Proteomes" id="UP000198948">
    <property type="component" value="Unassembled WGS sequence"/>
</dbReference>
<evidence type="ECO:0000313" key="3">
    <source>
        <dbReference type="Proteomes" id="UP000198948"/>
    </source>
</evidence>
<keyword evidence="1" id="KW-0812">Transmembrane</keyword>